<feature type="compositionally biased region" description="Low complexity" evidence="9">
    <location>
        <begin position="7"/>
        <end position="17"/>
    </location>
</feature>
<keyword evidence="4" id="KW-0690">Ribosome biogenesis</keyword>
<evidence type="ECO:0000256" key="5">
    <source>
        <dbReference type="ARBA" id="ARBA00022552"/>
    </source>
</evidence>
<keyword evidence="11" id="KW-1185">Reference proteome</keyword>
<dbReference type="PANTHER" id="PTHR31633:SF1">
    <property type="entry name" value="H_ACA RIBONUCLEOPROTEIN COMPLEX NON-CORE SUBUNIT NAF1"/>
    <property type="match status" value="1"/>
</dbReference>
<feature type="region of interest" description="Disordered" evidence="9">
    <location>
        <begin position="107"/>
        <end position="190"/>
    </location>
</feature>
<dbReference type="EMBL" id="JASCZI010060654">
    <property type="protein sequence ID" value="MED6135009.1"/>
    <property type="molecule type" value="Genomic_DNA"/>
</dbReference>
<feature type="region of interest" description="Disordered" evidence="9">
    <location>
        <begin position="593"/>
        <end position="657"/>
    </location>
</feature>
<evidence type="ECO:0000256" key="7">
    <source>
        <dbReference type="ARBA" id="ARBA00022884"/>
    </source>
</evidence>
<feature type="compositionally biased region" description="Polar residues" evidence="9">
    <location>
        <begin position="600"/>
        <end position="622"/>
    </location>
</feature>
<dbReference type="Pfam" id="PF04410">
    <property type="entry name" value="Gar1"/>
    <property type="match status" value="1"/>
</dbReference>
<protein>
    <recommendedName>
        <fullName evidence="3">H/ACA ribonucleoprotein complex non-core subunit NAF1</fullName>
    </recommendedName>
</protein>
<feature type="compositionally biased region" description="Pro residues" evidence="9">
    <location>
        <begin position="18"/>
        <end position="28"/>
    </location>
</feature>
<sequence>MALFSAPQPHQQQQQSQPPQPQPQPQSQPQPESKPEEDYAVADSFINFDYVPEIEETLEPIVSGSAWTRVVKEHGAGAGAGGADKSVNVGALGCCSRISEGIEQISLAGGSGVNNDDHADDRGSKSENSESKSGASSSSSSHSSFSAKSSDVKMEERDGDRSEPEEGEIIESDRDDDDDEEEEGLLRSNRSKNELEIVPVVNPVNVTLRPHHQMLPVGVVVSIFGAKVLVEGVESHQPLNGGSILWISERRTPLGLIDEILGPVKQPYYVVRYNSEDQVPEGIYHGALISFVPEFATVVLNSNADLFEKGYDASGENDQEFSDDEKEAEYMSKLRMAKRGSSDQNVERRRKKGKRSPPEEPLLPTPAFPVAPAAPLYGDGQHSTFTGNPQGQFAPTAPLLDHGQHSPFSGHTQGPFVPAAPLHDHGFTGNAQGLLAPTPPLHDHGQHLTFSGHTQGPFVPAAPLHDHAQGPYGATTVVPPFTPANANPPIGIWTNAATIPQPQPAALPIGFPTNDIPWFPPNSQIPQQWPLQAVPFQQQLNPNQVLPPPPATMFPGAQPNILAQQAMYPQGAWGQNQMPFGLNMNSSFPQIQHPPIYSGLQGSSSNGFQPQTNHSLGSNSIPFNHHAPHQFHPGSSADRGRRPFHHHGGRRGWNPAR</sequence>
<evidence type="ECO:0000256" key="6">
    <source>
        <dbReference type="ARBA" id="ARBA00022553"/>
    </source>
</evidence>
<accession>A0ABU6SFA3</accession>
<dbReference type="InterPro" id="IPR007504">
    <property type="entry name" value="H/ACA_rnp_Gar1/Naf1"/>
</dbReference>
<comment type="caution">
    <text evidence="10">The sequence shown here is derived from an EMBL/GenBank/DDBJ whole genome shotgun (WGS) entry which is preliminary data.</text>
</comment>
<dbReference type="InterPro" id="IPR009000">
    <property type="entry name" value="Transl_B-barrel_sf"/>
</dbReference>
<dbReference type="SUPFAM" id="SSF50447">
    <property type="entry name" value="Translation proteins"/>
    <property type="match status" value="1"/>
</dbReference>
<comment type="subcellular location">
    <subcellularLocation>
        <location evidence="1">Nucleus</location>
    </subcellularLocation>
</comment>
<keyword evidence="5" id="KW-0698">rRNA processing</keyword>
<feature type="compositionally biased region" description="Basic and acidic residues" evidence="9">
    <location>
        <begin position="115"/>
        <end position="130"/>
    </location>
</feature>
<evidence type="ECO:0000256" key="1">
    <source>
        <dbReference type="ARBA" id="ARBA00004123"/>
    </source>
</evidence>
<evidence type="ECO:0000256" key="8">
    <source>
        <dbReference type="ARBA" id="ARBA00023242"/>
    </source>
</evidence>
<evidence type="ECO:0000256" key="4">
    <source>
        <dbReference type="ARBA" id="ARBA00022517"/>
    </source>
</evidence>
<feature type="compositionally biased region" description="Low complexity" evidence="9">
    <location>
        <begin position="131"/>
        <end position="149"/>
    </location>
</feature>
<keyword evidence="7" id="KW-0694">RNA-binding</keyword>
<evidence type="ECO:0000313" key="11">
    <source>
        <dbReference type="Proteomes" id="UP001341840"/>
    </source>
</evidence>
<name>A0ABU6SFA3_9FABA</name>
<evidence type="ECO:0000256" key="9">
    <source>
        <dbReference type="SAM" id="MobiDB-lite"/>
    </source>
</evidence>
<dbReference type="InterPro" id="IPR038664">
    <property type="entry name" value="Gar1/Naf1_Cbf5-bd_sf"/>
</dbReference>
<comment type="similarity">
    <text evidence="2">Belongs to the NAF1 family.</text>
</comment>
<organism evidence="10 11">
    <name type="scientific">Stylosanthes scabra</name>
    <dbReference type="NCBI Taxonomy" id="79078"/>
    <lineage>
        <taxon>Eukaryota</taxon>
        <taxon>Viridiplantae</taxon>
        <taxon>Streptophyta</taxon>
        <taxon>Embryophyta</taxon>
        <taxon>Tracheophyta</taxon>
        <taxon>Spermatophyta</taxon>
        <taxon>Magnoliopsida</taxon>
        <taxon>eudicotyledons</taxon>
        <taxon>Gunneridae</taxon>
        <taxon>Pentapetalae</taxon>
        <taxon>rosids</taxon>
        <taxon>fabids</taxon>
        <taxon>Fabales</taxon>
        <taxon>Fabaceae</taxon>
        <taxon>Papilionoideae</taxon>
        <taxon>50 kb inversion clade</taxon>
        <taxon>dalbergioids sensu lato</taxon>
        <taxon>Dalbergieae</taxon>
        <taxon>Pterocarpus clade</taxon>
        <taxon>Stylosanthes</taxon>
    </lineage>
</organism>
<feature type="compositionally biased region" description="Basic and acidic residues" evidence="9">
    <location>
        <begin position="150"/>
        <end position="164"/>
    </location>
</feature>
<dbReference type="Gene3D" id="2.40.10.230">
    <property type="entry name" value="Probable tRNA pseudouridine synthase domain"/>
    <property type="match status" value="1"/>
</dbReference>
<evidence type="ECO:0000256" key="2">
    <source>
        <dbReference type="ARBA" id="ARBA00009801"/>
    </source>
</evidence>
<dbReference type="PANTHER" id="PTHR31633">
    <property type="entry name" value="H/ACA RIBONUCLEOPROTEIN COMPLEX NON-CORE SUBUNIT NAF1"/>
    <property type="match status" value="1"/>
</dbReference>
<evidence type="ECO:0000256" key="3">
    <source>
        <dbReference type="ARBA" id="ARBA00021438"/>
    </source>
</evidence>
<keyword evidence="6" id="KW-0597">Phosphoprotein</keyword>
<gene>
    <name evidence="10" type="ORF">PIB30_042263</name>
</gene>
<dbReference type="Proteomes" id="UP001341840">
    <property type="component" value="Unassembled WGS sequence"/>
</dbReference>
<reference evidence="10 11" key="1">
    <citation type="journal article" date="2023" name="Plants (Basel)">
        <title>Bridging the Gap: Combining Genomics and Transcriptomics Approaches to Understand Stylosanthes scabra, an Orphan Legume from the Brazilian Caatinga.</title>
        <authorList>
            <person name="Ferreira-Neto J.R.C."/>
            <person name="da Silva M.D."/>
            <person name="Binneck E."/>
            <person name="de Melo N.F."/>
            <person name="da Silva R.H."/>
            <person name="de Melo A.L.T.M."/>
            <person name="Pandolfi V."/>
            <person name="Bustamante F.O."/>
            <person name="Brasileiro-Vidal A.C."/>
            <person name="Benko-Iseppon A.M."/>
        </authorList>
    </citation>
    <scope>NUCLEOTIDE SEQUENCE [LARGE SCALE GENOMIC DNA]</scope>
    <source>
        <tissue evidence="10">Leaves</tissue>
    </source>
</reference>
<feature type="region of interest" description="Disordered" evidence="9">
    <location>
        <begin position="1"/>
        <end position="38"/>
    </location>
</feature>
<dbReference type="InterPro" id="IPR040309">
    <property type="entry name" value="Naf1"/>
</dbReference>
<feature type="compositionally biased region" description="Acidic residues" evidence="9">
    <location>
        <begin position="165"/>
        <end position="183"/>
    </location>
</feature>
<keyword evidence="8" id="KW-0539">Nucleus</keyword>
<proteinExistence type="inferred from homology"/>
<feature type="region of interest" description="Disordered" evidence="9">
    <location>
        <begin position="334"/>
        <end position="366"/>
    </location>
</feature>
<evidence type="ECO:0000313" key="10">
    <source>
        <dbReference type="EMBL" id="MED6135009.1"/>
    </source>
</evidence>